<dbReference type="OrthoDB" id="10264at10239"/>
<protein>
    <submittedName>
        <fullName evidence="1">DNA transfer protein A1</fullName>
    </submittedName>
</protein>
<keyword evidence="2" id="KW-1185">Reference proteome</keyword>
<evidence type="ECO:0000313" key="2">
    <source>
        <dbReference type="Proteomes" id="UP000222417"/>
    </source>
</evidence>
<organism evidence="1 2">
    <name type="scientific">Providencia phage vB_PreS_PR1</name>
    <dbReference type="NCBI Taxonomy" id="1931407"/>
    <lineage>
        <taxon>Viruses</taxon>
        <taxon>Duplodnaviria</taxon>
        <taxon>Heunggongvirae</taxon>
        <taxon>Uroviricota</taxon>
        <taxon>Caudoviricetes</taxon>
        <taxon>Demerecviridae</taxon>
        <taxon>Priunavirus</taxon>
        <taxon>Priunavirus PR1</taxon>
    </lineage>
</organism>
<dbReference type="Proteomes" id="UP000222417">
    <property type="component" value="Segment"/>
</dbReference>
<dbReference type="EMBL" id="KY363465">
    <property type="protein sequence ID" value="AQT25213.1"/>
    <property type="molecule type" value="Genomic_DNA"/>
</dbReference>
<evidence type="ECO:0000313" key="1">
    <source>
        <dbReference type="EMBL" id="AQT25213.1"/>
    </source>
</evidence>
<name>A0A1S6KUX1_9CAUD</name>
<sequence>MNPILKTISDLLADKNLAADLLECAKGVNYYGKRLESVKDKTANEAFALSTLVDVIAENLAYDNEDGEQAIKPEFTAALRVWLDENKPITKAKARKADNPDLPVYGGSLKPAQSKWQVKSGKAFILTTAQNNTSVNVPFLKSLETYAEYLGAELIISKFAYNKKGFANPTAQDDSLWYAPELTPYFVEENVFLGESKKVSFLGALCISPTAINPLTGIESIIGNHHAVVPAAKYQMFNIPALKGELVRELTTTGTVTHRNYIQRLAGQKAESLHCYGAILVEFDDNDTPFIRHLQCMNDDGSFYDLDTYVTSDQVFRAENHVSALQFGDLHAEKIDHVVAACSWGAGLHGYPSMIDLLKPKFTICHDSHDFTSRNHHNRRDYDFIAERYYLGQESVKQDLIDTANIFRDIMRPFSEIIVVESNHDLALANWLKAWDVNIGLDPANAILYHEMNLDKYRHIAEHKSASGWNALEVGLKKIAKLENANQIRFLVVDESFKVAGVEMGCHGHVGANGSRGNPKQFAKLGRLNTGHTHSASVNGLCYTAGVAGSLDMGYNIGASSWTQTHLITYNNGQRQLVRITDGKYRA</sequence>
<reference evidence="1 2" key="1">
    <citation type="submission" date="2016-12" db="EMBL/GenBank/DDBJ databases">
        <title>Providencia rettgeri phage vB-PreS_PR1 - a deep-branching member of the T5-like siphoviruses.</title>
        <authorList>
            <person name="Oliveira H."/>
            <person name="Pinto G."/>
            <person name="Hendrix H."/>
            <person name="Noben J.-P."/>
            <person name="Gawor J."/>
            <person name="Lobocka M."/>
            <person name="Lavigne R."/>
            <person name="Azeredo J."/>
        </authorList>
    </citation>
    <scope>NUCLEOTIDE SEQUENCE [LARGE SCALE GENOMIC DNA]</scope>
</reference>
<accession>A0A1S6KUX1</accession>
<gene>
    <name evidence="1" type="ORF">PR1_4</name>
</gene>
<proteinExistence type="predicted"/>